<dbReference type="InterPro" id="IPR056284">
    <property type="entry name" value="AIR9-like_A9"/>
</dbReference>
<feature type="signal peptide" evidence="2">
    <location>
        <begin position="1"/>
        <end position="36"/>
    </location>
</feature>
<feature type="domain" description="AIR9-like A9" evidence="4">
    <location>
        <begin position="228"/>
        <end position="306"/>
    </location>
</feature>
<organism evidence="5 6">
    <name type="scientific">Paenibacillus aestuarii</name>
    <dbReference type="NCBI Taxonomy" id="516965"/>
    <lineage>
        <taxon>Bacteria</taxon>
        <taxon>Bacillati</taxon>
        <taxon>Bacillota</taxon>
        <taxon>Bacilli</taxon>
        <taxon>Bacillales</taxon>
        <taxon>Paenibacillaceae</taxon>
        <taxon>Paenibacillus</taxon>
    </lineage>
</organism>
<dbReference type="InterPro" id="IPR032812">
    <property type="entry name" value="SbsA_Ig"/>
</dbReference>
<evidence type="ECO:0000259" key="3">
    <source>
        <dbReference type="Pfam" id="PF13205"/>
    </source>
</evidence>
<dbReference type="InterPro" id="IPR002105">
    <property type="entry name" value="Dockerin_1_rpt"/>
</dbReference>
<evidence type="ECO:0000313" key="5">
    <source>
        <dbReference type="EMBL" id="MFC5448902.1"/>
    </source>
</evidence>
<gene>
    <name evidence="5" type="ORF">ACFPOG_11545</name>
</gene>
<dbReference type="Gene3D" id="1.10.1330.10">
    <property type="entry name" value="Dockerin domain"/>
    <property type="match status" value="1"/>
</dbReference>
<evidence type="ECO:0000313" key="6">
    <source>
        <dbReference type="Proteomes" id="UP001596044"/>
    </source>
</evidence>
<dbReference type="EMBL" id="JBHSMJ010000012">
    <property type="protein sequence ID" value="MFC5448902.1"/>
    <property type="molecule type" value="Genomic_DNA"/>
</dbReference>
<protein>
    <submittedName>
        <fullName evidence="5">Ig-like domain-containing protein</fullName>
    </submittedName>
</protein>
<evidence type="ECO:0000256" key="2">
    <source>
        <dbReference type="SAM" id="SignalP"/>
    </source>
</evidence>
<feature type="domain" description="SbsA Ig-like" evidence="3">
    <location>
        <begin position="655"/>
        <end position="768"/>
    </location>
</feature>
<reference evidence="6" key="1">
    <citation type="journal article" date="2019" name="Int. J. Syst. Evol. Microbiol.">
        <title>The Global Catalogue of Microorganisms (GCM) 10K type strain sequencing project: providing services to taxonomists for standard genome sequencing and annotation.</title>
        <authorList>
            <consortium name="The Broad Institute Genomics Platform"/>
            <consortium name="The Broad Institute Genome Sequencing Center for Infectious Disease"/>
            <person name="Wu L."/>
            <person name="Ma J."/>
        </authorList>
    </citation>
    <scope>NUCLEOTIDE SEQUENCE [LARGE SCALE GENOMIC DNA]</scope>
    <source>
        <strain evidence="6">KACC 11904</strain>
    </source>
</reference>
<evidence type="ECO:0000259" key="4">
    <source>
        <dbReference type="Pfam" id="PF23197"/>
    </source>
</evidence>
<comment type="caution">
    <text evidence="5">The sequence shown here is derived from an EMBL/GenBank/DDBJ whole genome shotgun (WGS) entry which is preliminary data.</text>
</comment>
<dbReference type="Pfam" id="PF00404">
    <property type="entry name" value="Dockerin_1"/>
    <property type="match status" value="1"/>
</dbReference>
<dbReference type="InterPro" id="IPR014755">
    <property type="entry name" value="Cu-Rt/internalin_Ig-like"/>
</dbReference>
<proteinExistence type="predicted"/>
<name>A0ABW0K7B1_9BACL</name>
<dbReference type="Gene3D" id="2.60.40.2700">
    <property type="match status" value="1"/>
</dbReference>
<keyword evidence="1 2" id="KW-0732">Signal</keyword>
<accession>A0ABW0K7B1</accession>
<dbReference type="Pfam" id="PF23197">
    <property type="entry name" value="IG_AIR9"/>
    <property type="match status" value="1"/>
</dbReference>
<evidence type="ECO:0000256" key="1">
    <source>
        <dbReference type="ARBA" id="ARBA00022729"/>
    </source>
</evidence>
<sequence length="1301" mass="137231">MKRDLWKRVLPAPSKASALTLGALLALQPLVGTVHADSNGNLIVAPVKNVDINWIQKNGNDTGKASVVVSGSTLTIDLSQHPSLQMNANLTMTAVSKSAAVASASVEGSLLNVNVISAGVGLVEIHAEQDGVVSVIDTLQFNISRLGDTNGDGMITSSDALYITKLVNDGTVPTEEELNRLDINRNGQLDKGDASTLLSKYVGKGGSAASSYVVNMKEVNDAPITYHTQVTGTPAVGQILTGSYSYYDVEGDAEGASQLQWYRGKHADGSDQVAIDGATSSSYTVQSEDESYYLFFKVVPSASAGVASGKASMGSTALPVPDTKPPEVVSMAPVSGSTATIAAVSAPFQIVFNEPVKAGSGKITLHQGATEVDCTATFTGNTVNIDHPPLDDVTNYYITVQPGAIQDLAGNAFAGLSGTTAWSFTTPDKTPPVVSALNPVNGDLHVRSGADFILNFNENVTAVSGKKVSIYKADQTLVASYDATDTQHISIASSSVTLTHTQLDESQSYYVTVDPGAFTDAYGNPFAGFTSPTDWAVTVPDITKPTIASTAPAHQAVDVSPTGDLSITFSEAVVPVSGQTITIYDAATNVAAAVYAVDNSGQVEVNGQVVTLKHLNLLDNASYYVDIPAGAFKDLAGNEAPALSGLANWSFSTPDTIVPSLASLSPLTNGTIASKSTDLTMTFSENVAAVAGKKIELYKVSGSTTVLKATYEADDTANVTVNGKVVTIRHSDLEENSIYEVKVEPGAFEDKSHNPFEGLTQSSDWTFTVPDVTAPTATTFLPMNGASNVSLSDDFTLTFSENVVAAPNKMIYIRKHSDQSSVAAYNANDTSHVTVNGSTVTIHNPGLQDENKYDVEVENGAFVDGSGNPFGGLSGSTEWSFNTPDTNPPAIIQTSPVNDAVAVSPQTDWTVTFHEPVSLVNGKHITITKITDSGSSEVASYRVEDAAHVQVNGAVVTIKHDELEPNTKYAVDIEAGAFTDGVGNPFAGLVGPGSWTFTSNVNRTIAVANTEPGPLTEKQLNMDKGAYLDITITGDKFAETLGAADFQLNNAPAGVTILDATWISETEVYLALDFDGTDMDANVDNFNVTVKATALESNSALTSDNLPITATVETEAPVFLSEYLNGGGSQVGIEMYNTGAADSGYTLKVYQFYSGAIQVTTSSLGNGVNQPFVFDTNVPALAIDPTFYELQDVSNKYYYMGKNEGDPDAVPYYNFEVPIKTGAPITAIELINKNGIVVDRIGDPSSTNTNPVLAAGNTMRRKAAIHQSSSMYKPLQWDYYSKTDLINEKFYQGLARHTVTP</sequence>
<feature type="domain" description="SbsA Ig-like" evidence="3">
    <location>
        <begin position="322"/>
        <end position="426"/>
    </location>
</feature>
<dbReference type="Gene3D" id="2.60.40.1220">
    <property type="match status" value="1"/>
</dbReference>
<dbReference type="RefSeq" id="WP_270878741.1">
    <property type="nucleotide sequence ID" value="NZ_JAQFVF010000021.1"/>
</dbReference>
<feature type="chain" id="PRO_5046242352" evidence="2">
    <location>
        <begin position="37"/>
        <end position="1301"/>
    </location>
</feature>
<dbReference type="InterPro" id="IPR036439">
    <property type="entry name" value="Dockerin_dom_sf"/>
</dbReference>
<feature type="domain" description="SbsA Ig-like" evidence="3">
    <location>
        <begin position="541"/>
        <end position="653"/>
    </location>
</feature>
<dbReference type="SUPFAM" id="SSF63446">
    <property type="entry name" value="Type I dockerin domain"/>
    <property type="match status" value="1"/>
</dbReference>
<feature type="domain" description="SbsA Ig-like" evidence="3">
    <location>
        <begin position="885"/>
        <end position="998"/>
    </location>
</feature>
<keyword evidence="6" id="KW-1185">Reference proteome</keyword>
<dbReference type="CDD" id="cd14256">
    <property type="entry name" value="Dockerin_I"/>
    <property type="match status" value="1"/>
</dbReference>
<feature type="domain" description="SbsA Ig-like" evidence="3">
    <location>
        <begin position="428"/>
        <end position="528"/>
    </location>
</feature>
<feature type="domain" description="SbsA Ig-like" evidence="3">
    <location>
        <begin position="771"/>
        <end position="883"/>
    </location>
</feature>
<dbReference type="Proteomes" id="UP001596044">
    <property type="component" value="Unassembled WGS sequence"/>
</dbReference>
<dbReference type="Pfam" id="PF13205">
    <property type="entry name" value="Big_5"/>
    <property type="match status" value="6"/>
</dbReference>